<dbReference type="PRINTS" id="PR00050">
    <property type="entry name" value="COLDSHOCK"/>
</dbReference>
<dbReference type="SMART" id="SM00357">
    <property type="entry name" value="CSP"/>
    <property type="match status" value="1"/>
</dbReference>
<dbReference type="CDD" id="cd04458">
    <property type="entry name" value="CSP_CDS"/>
    <property type="match status" value="1"/>
</dbReference>
<name>A0A6C0D5L6_9ZZZZ</name>
<dbReference type="Pfam" id="PF00313">
    <property type="entry name" value="CSD"/>
    <property type="match status" value="1"/>
</dbReference>
<protein>
    <recommendedName>
        <fullName evidence="4">CSD domain-containing protein</fullName>
    </recommendedName>
</protein>
<comment type="subcellular location">
    <subcellularLocation>
        <location evidence="1">Cytoplasm</location>
    </subcellularLocation>
</comment>
<evidence type="ECO:0000256" key="3">
    <source>
        <dbReference type="SAM" id="MobiDB-lite"/>
    </source>
</evidence>
<dbReference type="PANTHER" id="PTHR46109">
    <property type="entry name" value="PROTEIN LIN-28"/>
    <property type="match status" value="1"/>
</dbReference>
<dbReference type="GO" id="GO:0031054">
    <property type="term" value="P:pre-miRNA processing"/>
    <property type="evidence" value="ECO:0007669"/>
    <property type="project" value="TreeGrafter"/>
</dbReference>
<dbReference type="InterPro" id="IPR011129">
    <property type="entry name" value="CSD"/>
</dbReference>
<dbReference type="InterPro" id="IPR051373">
    <property type="entry name" value="Lin-28_RNA-binding"/>
</dbReference>
<dbReference type="InterPro" id="IPR012340">
    <property type="entry name" value="NA-bd_OB-fold"/>
</dbReference>
<proteinExistence type="predicted"/>
<accession>A0A6C0D5L6</accession>
<dbReference type="PANTHER" id="PTHR46109:SF1">
    <property type="entry name" value="PROTEIN LIN-28 HOMOLOG"/>
    <property type="match status" value="1"/>
</dbReference>
<reference evidence="5" key="1">
    <citation type="journal article" date="2020" name="Nature">
        <title>Giant virus diversity and host interactions through global metagenomics.</title>
        <authorList>
            <person name="Schulz F."/>
            <person name="Roux S."/>
            <person name="Paez-Espino D."/>
            <person name="Jungbluth S."/>
            <person name="Walsh D.A."/>
            <person name="Denef V.J."/>
            <person name="McMahon K.D."/>
            <person name="Konstantinidis K.T."/>
            <person name="Eloe-Fadrosh E.A."/>
            <person name="Kyrpides N.C."/>
            <person name="Woyke T."/>
        </authorList>
    </citation>
    <scope>NUCLEOTIDE SEQUENCE</scope>
    <source>
        <strain evidence="5">GVMAG-M-3300023174-116</strain>
    </source>
</reference>
<sequence>MSQADTATNQYVGKVKWFNNKSGYGFITFLNGEDEHKGKDIFAHHSSLNVKEELYKYLVQGEYIEFNIQKMETGAHEYQAINIKGICQNDLMCETRHKNRDMSKNSEFITVKSHNSSKGPRPPYKPQVRA</sequence>
<dbReference type="AlphaFoldDB" id="A0A6C0D5L6"/>
<evidence type="ECO:0000259" key="4">
    <source>
        <dbReference type="PROSITE" id="PS51857"/>
    </source>
</evidence>
<evidence type="ECO:0000256" key="2">
    <source>
        <dbReference type="ARBA" id="ARBA00022490"/>
    </source>
</evidence>
<dbReference type="GO" id="GO:0003729">
    <property type="term" value="F:mRNA binding"/>
    <property type="evidence" value="ECO:0007669"/>
    <property type="project" value="TreeGrafter"/>
</dbReference>
<dbReference type="GO" id="GO:0005737">
    <property type="term" value="C:cytoplasm"/>
    <property type="evidence" value="ECO:0007669"/>
    <property type="project" value="UniProtKB-SubCell"/>
</dbReference>
<keyword evidence="2" id="KW-0963">Cytoplasm</keyword>
<dbReference type="GO" id="GO:0005634">
    <property type="term" value="C:nucleus"/>
    <property type="evidence" value="ECO:0007669"/>
    <property type="project" value="TreeGrafter"/>
</dbReference>
<feature type="region of interest" description="Disordered" evidence="3">
    <location>
        <begin position="103"/>
        <end position="130"/>
    </location>
</feature>
<organism evidence="5">
    <name type="scientific">viral metagenome</name>
    <dbReference type="NCBI Taxonomy" id="1070528"/>
    <lineage>
        <taxon>unclassified sequences</taxon>
        <taxon>metagenomes</taxon>
        <taxon>organismal metagenomes</taxon>
    </lineage>
</organism>
<feature type="domain" description="CSD" evidence="4">
    <location>
        <begin position="10"/>
        <end position="85"/>
    </location>
</feature>
<dbReference type="SUPFAM" id="SSF50249">
    <property type="entry name" value="Nucleic acid-binding proteins"/>
    <property type="match status" value="1"/>
</dbReference>
<feature type="compositionally biased region" description="Pro residues" evidence="3">
    <location>
        <begin position="120"/>
        <end position="130"/>
    </location>
</feature>
<evidence type="ECO:0000256" key="1">
    <source>
        <dbReference type="ARBA" id="ARBA00004496"/>
    </source>
</evidence>
<evidence type="ECO:0000313" key="5">
    <source>
        <dbReference type="EMBL" id="QHT11652.1"/>
    </source>
</evidence>
<dbReference type="Gene3D" id="2.40.50.140">
    <property type="entry name" value="Nucleic acid-binding proteins"/>
    <property type="match status" value="1"/>
</dbReference>
<dbReference type="PROSITE" id="PS51857">
    <property type="entry name" value="CSD_2"/>
    <property type="match status" value="1"/>
</dbReference>
<dbReference type="InterPro" id="IPR002059">
    <property type="entry name" value="CSP_DNA-bd"/>
</dbReference>
<feature type="compositionally biased region" description="Polar residues" evidence="3">
    <location>
        <begin position="105"/>
        <end position="118"/>
    </location>
</feature>
<dbReference type="EMBL" id="MN739535">
    <property type="protein sequence ID" value="QHT11652.1"/>
    <property type="molecule type" value="Genomic_DNA"/>
</dbReference>